<protein>
    <submittedName>
        <fullName evidence="2">(pine wood nematode) hypothetical protein</fullName>
    </submittedName>
</protein>
<comment type="caution">
    <text evidence="2">The sequence shown here is derived from an EMBL/GenBank/DDBJ whole genome shotgun (WGS) entry which is preliminary data.</text>
</comment>
<dbReference type="InterPro" id="IPR017853">
    <property type="entry name" value="GH"/>
</dbReference>
<proteinExistence type="predicted"/>
<dbReference type="InterPro" id="IPR051595">
    <property type="entry name" value="GH25_Enzymes"/>
</dbReference>
<feature type="signal peptide" evidence="1">
    <location>
        <begin position="1"/>
        <end position="17"/>
    </location>
</feature>
<dbReference type="Proteomes" id="UP000659654">
    <property type="component" value="Unassembled WGS sequence"/>
</dbReference>
<dbReference type="PANTHER" id="PTHR23208:SF36">
    <property type="entry name" value="LYSOZYME-RELATED"/>
    <property type="match status" value="1"/>
</dbReference>
<feature type="chain" id="PRO_5036400129" evidence="1">
    <location>
        <begin position="18"/>
        <end position="229"/>
    </location>
</feature>
<accession>A0A7I8XJ46</accession>
<dbReference type="OrthoDB" id="25039at2759"/>
<evidence type="ECO:0000256" key="1">
    <source>
        <dbReference type="SAM" id="SignalP"/>
    </source>
</evidence>
<gene>
    <name evidence="2" type="ORF">BXYJ_LOCUS10881</name>
</gene>
<dbReference type="SMR" id="A0A7I8XJ46"/>
<dbReference type="GO" id="GO:0045087">
    <property type="term" value="P:innate immune response"/>
    <property type="evidence" value="ECO:0007669"/>
    <property type="project" value="TreeGrafter"/>
</dbReference>
<keyword evidence="1" id="KW-0732">Signal</keyword>
<dbReference type="EMBL" id="CAJFDI010000005">
    <property type="protein sequence ID" value="CAD5230226.1"/>
    <property type="molecule type" value="Genomic_DNA"/>
</dbReference>
<evidence type="ECO:0000313" key="2">
    <source>
        <dbReference type="EMBL" id="CAD5230226.1"/>
    </source>
</evidence>
<organism evidence="2 3">
    <name type="scientific">Bursaphelenchus xylophilus</name>
    <name type="common">Pinewood nematode worm</name>
    <name type="synonym">Aphelenchoides xylophilus</name>
    <dbReference type="NCBI Taxonomy" id="6326"/>
    <lineage>
        <taxon>Eukaryota</taxon>
        <taxon>Metazoa</taxon>
        <taxon>Ecdysozoa</taxon>
        <taxon>Nematoda</taxon>
        <taxon>Chromadorea</taxon>
        <taxon>Rhabditida</taxon>
        <taxon>Tylenchina</taxon>
        <taxon>Tylenchomorpha</taxon>
        <taxon>Aphelenchoidea</taxon>
        <taxon>Aphelenchoididae</taxon>
        <taxon>Bursaphelenchus</taxon>
    </lineage>
</organism>
<sequence>MRKFLISLLAVADNAAPLQEDAKTAAVVQGIDTTAKLTDKDVACFLKNGFRAGIFRIGNEGAVDKVGVENARKSHAAGFKYELYIAPNPFSPAGPQFISAYNYARTEQLVPQRVWLQVTSPMFWDRNTTNNARFITDFIQAVKRYKIRAGLYTNWYDYEQITGNSKEIPNVDVDIWYWHVNSPGPGGEQSPEHSDYRQFGPFSGPAAIKQFAIRMKTCDVDNNWISIRP</sequence>
<dbReference type="Proteomes" id="UP000582659">
    <property type="component" value="Unassembled WGS sequence"/>
</dbReference>
<dbReference type="Gene3D" id="3.20.20.80">
    <property type="entry name" value="Glycosidases"/>
    <property type="match status" value="1"/>
</dbReference>
<reference evidence="2" key="1">
    <citation type="submission" date="2020-09" db="EMBL/GenBank/DDBJ databases">
        <authorList>
            <person name="Kikuchi T."/>
        </authorList>
    </citation>
    <scope>NUCLEOTIDE SEQUENCE</scope>
    <source>
        <strain evidence="2">Ka4C1</strain>
    </source>
</reference>
<dbReference type="SUPFAM" id="SSF51445">
    <property type="entry name" value="(Trans)glycosidases"/>
    <property type="match status" value="1"/>
</dbReference>
<keyword evidence="3" id="KW-1185">Reference proteome</keyword>
<dbReference type="AlphaFoldDB" id="A0A7I8XJ46"/>
<dbReference type="GO" id="GO:0007165">
    <property type="term" value="P:signal transduction"/>
    <property type="evidence" value="ECO:0007669"/>
    <property type="project" value="TreeGrafter"/>
</dbReference>
<evidence type="ECO:0000313" key="3">
    <source>
        <dbReference type="Proteomes" id="UP000659654"/>
    </source>
</evidence>
<dbReference type="EMBL" id="CAJFCV020000005">
    <property type="protein sequence ID" value="CAG9121143.1"/>
    <property type="molecule type" value="Genomic_DNA"/>
</dbReference>
<dbReference type="PANTHER" id="PTHR23208">
    <property type="entry name" value="LYSOZYME PROTEIN"/>
    <property type="match status" value="1"/>
</dbReference>
<name>A0A7I8XJ46_BURXY</name>